<name>A0A1B1AXD8_9ACTN</name>
<organism evidence="2 4">
    <name type="scientific">Streptomyces griseochromogenes</name>
    <dbReference type="NCBI Taxonomy" id="68214"/>
    <lineage>
        <taxon>Bacteria</taxon>
        <taxon>Bacillati</taxon>
        <taxon>Actinomycetota</taxon>
        <taxon>Actinomycetes</taxon>
        <taxon>Kitasatosporales</taxon>
        <taxon>Streptomycetaceae</taxon>
        <taxon>Streptomyces</taxon>
    </lineage>
</organism>
<gene>
    <name evidence="2" type="ORF">AVL59_17920</name>
    <name evidence="3" type="ORF">J2Z21_003002</name>
</gene>
<dbReference type="EMBL" id="JAGGLP010000005">
    <property type="protein sequence ID" value="MBP2050066.1"/>
    <property type="molecule type" value="Genomic_DNA"/>
</dbReference>
<dbReference type="Proteomes" id="UP001519309">
    <property type="component" value="Unassembled WGS sequence"/>
</dbReference>
<accession>A0A1B1AXD8</accession>
<evidence type="ECO:0000313" key="2">
    <source>
        <dbReference type="EMBL" id="ANP51249.1"/>
    </source>
</evidence>
<sequence length="218" mass="23344">MIGGLGAGARDSELGRVAEPGGTVRGPYASGNPAKYAYQYPRPWPMNEDGEVADTGRTDAFGHPVYESDVVVDRQPLRRRGRPGRRGAEGGGPRTGTRPPHRANGQGRGAPLTVPKGTEVPLETRLPYLDAAQRREVLRSTGLPVGHVLLDGFEQWGRLDLLSLRLDTAPPPAAGSTLAVLDVPRLCGQFARVEVNSDALRAVPVYTAEGLSVRLVKR</sequence>
<proteinExistence type="predicted"/>
<feature type="region of interest" description="Disordered" evidence="1">
    <location>
        <begin position="73"/>
        <end position="117"/>
    </location>
</feature>
<feature type="region of interest" description="Disordered" evidence="1">
    <location>
        <begin position="1"/>
        <end position="33"/>
    </location>
</feature>
<protein>
    <submittedName>
        <fullName evidence="2">Uncharacterized protein</fullName>
    </submittedName>
</protein>
<evidence type="ECO:0000313" key="4">
    <source>
        <dbReference type="Proteomes" id="UP000092659"/>
    </source>
</evidence>
<evidence type="ECO:0000256" key="1">
    <source>
        <dbReference type="SAM" id="MobiDB-lite"/>
    </source>
</evidence>
<dbReference type="AlphaFoldDB" id="A0A1B1AXD8"/>
<evidence type="ECO:0000313" key="5">
    <source>
        <dbReference type="Proteomes" id="UP001519309"/>
    </source>
</evidence>
<reference evidence="2 4" key="1">
    <citation type="submission" date="2016-06" db="EMBL/GenBank/DDBJ databases">
        <title>Complete genome sequence of Streptomyces griseochromogenes ATCC 14511, the Blasticidin S producer.</title>
        <authorList>
            <person name="Wu L."/>
        </authorList>
    </citation>
    <scope>NUCLEOTIDE SEQUENCE [LARGE SCALE GENOMIC DNA]</scope>
    <source>
        <strain evidence="2 4">ATCC 14511</strain>
    </source>
</reference>
<dbReference type="EMBL" id="CP016279">
    <property type="protein sequence ID" value="ANP51249.1"/>
    <property type="molecule type" value="Genomic_DNA"/>
</dbReference>
<dbReference type="STRING" id="68214.AVL59_17920"/>
<dbReference type="Proteomes" id="UP000092659">
    <property type="component" value="Chromosome"/>
</dbReference>
<evidence type="ECO:0000313" key="3">
    <source>
        <dbReference type="EMBL" id="MBP2050066.1"/>
    </source>
</evidence>
<keyword evidence="5" id="KW-1185">Reference proteome</keyword>
<reference evidence="3 5" key="2">
    <citation type="submission" date="2021-03" db="EMBL/GenBank/DDBJ databases">
        <title>Genomic Encyclopedia of Type Strains, Phase IV (KMG-IV): sequencing the most valuable type-strain genomes for metagenomic binning, comparative biology and taxonomic classification.</title>
        <authorList>
            <person name="Goeker M."/>
        </authorList>
    </citation>
    <scope>NUCLEOTIDE SEQUENCE [LARGE SCALE GENOMIC DNA]</scope>
    <source>
        <strain evidence="3 5">DSM 40499</strain>
    </source>
</reference>
<dbReference type="KEGG" id="sgs:AVL59_17920"/>